<dbReference type="AlphaFoldDB" id="A0A434A6W5"/>
<dbReference type="EMBL" id="QWDM01000007">
    <property type="protein sequence ID" value="RUT70086.1"/>
    <property type="molecule type" value="Genomic_DNA"/>
</dbReference>
<name>A0A434A6W5_9FLAO</name>
<keyword evidence="2" id="KW-1185">Reference proteome</keyword>
<gene>
    <name evidence="1" type="ORF">D0817_12960</name>
</gene>
<evidence type="ECO:0000313" key="2">
    <source>
        <dbReference type="Proteomes" id="UP000288102"/>
    </source>
</evidence>
<organism evidence="1 2">
    <name type="scientific">Flavobacterium cupreum</name>
    <dbReference type="NCBI Taxonomy" id="2133766"/>
    <lineage>
        <taxon>Bacteria</taxon>
        <taxon>Pseudomonadati</taxon>
        <taxon>Bacteroidota</taxon>
        <taxon>Flavobacteriia</taxon>
        <taxon>Flavobacteriales</taxon>
        <taxon>Flavobacteriaceae</taxon>
        <taxon>Flavobacterium</taxon>
    </lineage>
</organism>
<evidence type="ECO:0008006" key="3">
    <source>
        <dbReference type="Google" id="ProtNLM"/>
    </source>
</evidence>
<protein>
    <recommendedName>
        <fullName evidence="3">Outer membrane protein beta-barrel domain-containing protein</fullName>
    </recommendedName>
</protein>
<dbReference type="Proteomes" id="UP000288102">
    <property type="component" value="Unassembled WGS sequence"/>
</dbReference>
<comment type="caution">
    <text evidence="1">The sequence shown here is derived from an EMBL/GenBank/DDBJ whole genome shotgun (WGS) entry which is preliminary data.</text>
</comment>
<sequence length="192" mass="22017">MEHGMDLKWFFKILLLIPIIVHSQNREFKDRGPSIEASALLLFPYDFKIPSEHNEISETSTKSKILGTGIHLDYYISKHFAFRAGTGYEFINQPKIDYIPVTGGIKWVLNDTKESLSTSFDLGGHLGHVEKFGVLMRIGVGYRFVIFKKVLGSFELCYSHQNLYKTFINQSNQKVDYHNIESAGFKVGIEIY</sequence>
<accession>A0A434A6W5</accession>
<proteinExistence type="predicted"/>
<reference evidence="2" key="1">
    <citation type="journal article" date="2019" name="Syst. Appl. Microbiol.">
        <title>Flavobacterium circumlabens sp. nov. and Flavobacterium cupreum sp. nov., two psychrotrophic species isolated from Antarctic environmental samples.</title>
        <authorList>
            <person name="Kralova S."/>
            <person name="Busse H.-J."/>
            <person name="Svec P."/>
            <person name="Maslanova I."/>
            <person name="Stankova E."/>
            <person name="Bartak M."/>
            <person name="Sedlacek I."/>
        </authorList>
    </citation>
    <scope>NUCLEOTIDE SEQUENCE [LARGE SCALE GENOMIC DNA]</scope>
    <source>
        <strain evidence="2">CCM 8825</strain>
    </source>
</reference>
<evidence type="ECO:0000313" key="1">
    <source>
        <dbReference type="EMBL" id="RUT70086.1"/>
    </source>
</evidence>